<evidence type="ECO:0000256" key="3">
    <source>
        <dbReference type="ARBA" id="ARBA00022827"/>
    </source>
</evidence>
<dbReference type="InterPro" id="IPR036188">
    <property type="entry name" value="FAD/NAD-bd_sf"/>
</dbReference>
<evidence type="ECO:0000259" key="5">
    <source>
        <dbReference type="Pfam" id="PF00732"/>
    </source>
</evidence>
<dbReference type="EMBL" id="MSTI01000021">
    <property type="protein sequence ID" value="OLV19725.1"/>
    <property type="molecule type" value="Genomic_DNA"/>
</dbReference>
<dbReference type="Pfam" id="PF00732">
    <property type="entry name" value="GMC_oxred_N"/>
    <property type="match status" value="1"/>
</dbReference>
<keyword evidence="3" id="KW-0274">FAD</keyword>
<comment type="similarity">
    <text evidence="1">Belongs to the GMC oxidoreductase family.</text>
</comment>
<dbReference type="GO" id="GO:0050660">
    <property type="term" value="F:flavin adenine dinucleotide binding"/>
    <property type="evidence" value="ECO:0007669"/>
    <property type="project" value="InterPro"/>
</dbReference>
<dbReference type="PANTHER" id="PTHR46056">
    <property type="entry name" value="LONG-CHAIN-ALCOHOL OXIDASE"/>
    <property type="match status" value="1"/>
</dbReference>
<dbReference type="Proteomes" id="UP000186607">
    <property type="component" value="Unassembled WGS sequence"/>
</dbReference>
<comment type="caution">
    <text evidence="7">The sequence shown here is derived from an EMBL/GenBank/DDBJ whole genome shotgun (WGS) entry which is preliminary data.</text>
</comment>
<dbReference type="RefSeq" id="WP_075830546.1">
    <property type="nucleotide sequence ID" value="NZ_MSTI01000021.1"/>
</dbReference>
<organism evidence="7 8">
    <name type="scientific">Deinococcus marmoris</name>
    <dbReference type="NCBI Taxonomy" id="249408"/>
    <lineage>
        <taxon>Bacteria</taxon>
        <taxon>Thermotogati</taxon>
        <taxon>Deinococcota</taxon>
        <taxon>Deinococci</taxon>
        <taxon>Deinococcales</taxon>
        <taxon>Deinococcaceae</taxon>
        <taxon>Deinococcus</taxon>
    </lineage>
</organism>
<dbReference type="AlphaFoldDB" id="A0A1U7P3G7"/>
<dbReference type="PANTHER" id="PTHR46056:SF12">
    <property type="entry name" value="LONG-CHAIN-ALCOHOL OXIDASE"/>
    <property type="match status" value="1"/>
</dbReference>
<keyword evidence="8" id="KW-1185">Reference proteome</keyword>
<accession>A0A1U7P3G7</accession>
<dbReference type="STRING" id="249408.BOO71_0001900"/>
<dbReference type="InterPro" id="IPR007867">
    <property type="entry name" value="GMC_OxRtase_C"/>
</dbReference>
<dbReference type="InterPro" id="IPR000172">
    <property type="entry name" value="GMC_OxRdtase_N"/>
</dbReference>
<dbReference type="SUPFAM" id="SSF51905">
    <property type="entry name" value="FAD/NAD(P)-binding domain"/>
    <property type="match status" value="1"/>
</dbReference>
<protein>
    <submittedName>
        <fullName evidence="7">Glucose-methanol-choline (GMC) oxidoreductase:NAD binding site</fullName>
    </submittedName>
</protein>
<sequence>MDRVDVLIVGAGASGGLLAAKLAQAGKSVLVMETGPQHTLGSQGDLYSSQIWARRLKWGGPGSETGGPNPLSVTFNSGWGVGGAALHHYAVWPRLHEDDFQLRSDFGVGRDWPLRYDDLRPAYDRVQKEVGISGDHKAEIWRPAGEPYPMPPVPLFEQGRLMAAGFSKLGLHTSPIPLAINTRPYNGRAACIYDGWCDAGCPIGALANPLATYLPQALAAKAQVLTGATVTRVLTNPAGTRATGVEYFDNAGMRQEQTARVVILAAFAVQNPRILLNSRDGGLANRSGQVGRGMATHPSVPVYGLFREETQNIYGVSGGQLLNQDSYAKAPGKGQQASFSWLIGNALKPNDLLGVAGSRADLFGEPLHAFMAQAAGHLAMMVYIGEDRISEDNRLTLSSQKDPYGFPVARIVHEHSQIGLRAVDVGKRQGVAVMKAAGATESWAGGLGGQHIFGGTVMGTDPQTSVTNSYGATHDVPNLFVTGTTLFASTGAVNPTFTVHALALRTADQLISRWAEFS</sequence>
<evidence type="ECO:0000313" key="8">
    <source>
        <dbReference type="Proteomes" id="UP000186607"/>
    </source>
</evidence>
<feature type="domain" description="Glucose-methanol-choline oxidoreductase C-terminal" evidence="6">
    <location>
        <begin position="391"/>
        <end position="503"/>
    </location>
</feature>
<dbReference type="GO" id="GO:0016614">
    <property type="term" value="F:oxidoreductase activity, acting on CH-OH group of donors"/>
    <property type="evidence" value="ECO:0007669"/>
    <property type="project" value="InterPro"/>
</dbReference>
<evidence type="ECO:0000256" key="4">
    <source>
        <dbReference type="ARBA" id="ARBA00023002"/>
    </source>
</evidence>
<evidence type="ECO:0000259" key="6">
    <source>
        <dbReference type="Pfam" id="PF05199"/>
    </source>
</evidence>
<proteinExistence type="inferred from homology"/>
<evidence type="ECO:0000256" key="2">
    <source>
        <dbReference type="ARBA" id="ARBA00022630"/>
    </source>
</evidence>
<dbReference type="OrthoDB" id="9787779at2"/>
<keyword evidence="4" id="KW-0560">Oxidoreductase</keyword>
<dbReference type="Gene3D" id="3.50.50.60">
    <property type="entry name" value="FAD/NAD(P)-binding domain"/>
    <property type="match status" value="2"/>
</dbReference>
<name>A0A1U7P3G7_9DEIO</name>
<keyword evidence="2" id="KW-0285">Flavoprotein</keyword>
<reference evidence="7 8" key="1">
    <citation type="submission" date="2017-01" db="EMBL/GenBank/DDBJ databases">
        <title>Genome Analysis of Deinococcus marmoris KOPRI26562.</title>
        <authorList>
            <person name="Kim J.H."/>
            <person name="Oh H.-M."/>
        </authorList>
    </citation>
    <scope>NUCLEOTIDE SEQUENCE [LARGE SCALE GENOMIC DNA]</scope>
    <source>
        <strain evidence="7 8">KOPRI26562</strain>
    </source>
</reference>
<gene>
    <name evidence="7" type="ORF">BOO71_0001900</name>
</gene>
<evidence type="ECO:0000256" key="1">
    <source>
        <dbReference type="ARBA" id="ARBA00010790"/>
    </source>
</evidence>
<evidence type="ECO:0000313" key="7">
    <source>
        <dbReference type="EMBL" id="OLV19725.1"/>
    </source>
</evidence>
<dbReference type="Pfam" id="PF05199">
    <property type="entry name" value="GMC_oxred_C"/>
    <property type="match status" value="1"/>
</dbReference>
<feature type="domain" description="Glucose-methanol-choline oxidoreductase N-terminal" evidence="5">
    <location>
        <begin position="13"/>
        <end position="298"/>
    </location>
</feature>